<feature type="non-terminal residue" evidence="2">
    <location>
        <position position="123"/>
    </location>
</feature>
<protein>
    <submittedName>
        <fullName evidence="2">Uncharacterized protein</fullName>
    </submittedName>
</protein>
<evidence type="ECO:0000313" key="3">
    <source>
        <dbReference type="Proteomes" id="UP001165082"/>
    </source>
</evidence>
<feature type="region of interest" description="Disordered" evidence="1">
    <location>
        <begin position="54"/>
        <end position="123"/>
    </location>
</feature>
<proteinExistence type="predicted"/>
<feature type="region of interest" description="Disordered" evidence="1">
    <location>
        <begin position="1"/>
        <end position="28"/>
    </location>
</feature>
<accession>A0A9W6ZJR4</accession>
<reference evidence="2" key="1">
    <citation type="submission" date="2022-07" db="EMBL/GenBank/DDBJ databases">
        <title>Genome analysis of Parmales, a sister group of diatoms, reveals the evolutionary specialization of diatoms from phago-mixotrophs to photoautotrophs.</title>
        <authorList>
            <person name="Ban H."/>
            <person name="Sato S."/>
            <person name="Yoshikawa S."/>
            <person name="Kazumasa Y."/>
            <person name="Nakamura Y."/>
            <person name="Ichinomiya M."/>
            <person name="Saitoh K."/>
            <person name="Sato N."/>
            <person name="Blanc-Mathieu R."/>
            <person name="Endo H."/>
            <person name="Kuwata A."/>
            <person name="Ogata H."/>
        </authorList>
    </citation>
    <scope>NUCLEOTIDE SEQUENCE</scope>
</reference>
<organism evidence="2 3">
    <name type="scientific">Triparma retinervis</name>
    <dbReference type="NCBI Taxonomy" id="2557542"/>
    <lineage>
        <taxon>Eukaryota</taxon>
        <taxon>Sar</taxon>
        <taxon>Stramenopiles</taxon>
        <taxon>Ochrophyta</taxon>
        <taxon>Bolidophyceae</taxon>
        <taxon>Parmales</taxon>
        <taxon>Triparmaceae</taxon>
        <taxon>Triparma</taxon>
    </lineage>
</organism>
<feature type="compositionally biased region" description="Low complexity" evidence="1">
    <location>
        <begin position="58"/>
        <end position="74"/>
    </location>
</feature>
<dbReference type="EMBL" id="BRXZ01006133">
    <property type="protein sequence ID" value="GMH55829.1"/>
    <property type="molecule type" value="Genomic_DNA"/>
</dbReference>
<name>A0A9W6ZJR4_9STRA</name>
<evidence type="ECO:0000256" key="1">
    <source>
        <dbReference type="SAM" id="MobiDB-lite"/>
    </source>
</evidence>
<gene>
    <name evidence="2" type="ORF">TrRE_jg3091</name>
</gene>
<evidence type="ECO:0000313" key="2">
    <source>
        <dbReference type="EMBL" id="GMH55829.1"/>
    </source>
</evidence>
<dbReference type="AlphaFoldDB" id="A0A9W6ZJR4"/>
<feature type="compositionally biased region" description="Acidic residues" evidence="1">
    <location>
        <begin position="1"/>
        <end position="10"/>
    </location>
</feature>
<comment type="caution">
    <text evidence="2">The sequence shown here is derived from an EMBL/GenBank/DDBJ whole genome shotgun (WGS) entry which is preliminary data.</text>
</comment>
<dbReference type="Proteomes" id="UP001165082">
    <property type="component" value="Unassembled WGS sequence"/>
</dbReference>
<sequence>MSDSDSDDSLLGETNFTSRTSERVTSTKKLSLKSKFEALEAEASERLDKRIKVAKEMQQQQQQQQQQLLQQQHHQLQEGEEGEGTEGGGGTLTDTQLKDLEDTLETVGQRRDRLREEEEEEER</sequence>
<keyword evidence="3" id="KW-1185">Reference proteome</keyword>